<evidence type="ECO:0008006" key="2">
    <source>
        <dbReference type="Google" id="ProtNLM"/>
    </source>
</evidence>
<dbReference type="EMBL" id="KI691967">
    <property type="protein sequence ID" value="ETM50608.1"/>
    <property type="molecule type" value="Genomic_DNA"/>
</dbReference>
<name>W2NRL9_PHYNI</name>
<evidence type="ECO:0000313" key="1">
    <source>
        <dbReference type="EMBL" id="ETM50608.1"/>
    </source>
</evidence>
<feature type="non-terminal residue" evidence="1">
    <location>
        <position position="1"/>
    </location>
</feature>
<dbReference type="Proteomes" id="UP000054532">
    <property type="component" value="Unassembled WGS sequence"/>
</dbReference>
<dbReference type="AlphaFoldDB" id="W2NRL9"/>
<accession>W2NRL9</accession>
<dbReference type="PANTHER" id="PTHR37067:SF3">
    <property type="entry name" value="PX DOMAIN-CONTAINING PROTEIN"/>
    <property type="match status" value="1"/>
</dbReference>
<sequence length="77" mass="8782">WAFSLAFDGSTRLGMSYLDVRVRFGHDADIQNFHLLAIPLYQRHTDAYMLDVLVRFLDATIISWRDYVLAVSSDGAS</sequence>
<feature type="non-terminal residue" evidence="1">
    <location>
        <position position="77"/>
    </location>
</feature>
<organism evidence="1">
    <name type="scientific">Phytophthora nicotianae</name>
    <name type="common">Potato buckeye rot agent</name>
    <name type="synonym">Phytophthora parasitica</name>
    <dbReference type="NCBI Taxonomy" id="4792"/>
    <lineage>
        <taxon>Eukaryota</taxon>
        <taxon>Sar</taxon>
        <taxon>Stramenopiles</taxon>
        <taxon>Oomycota</taxon>
        <taxon>Peronosporomycetes</taxon>
        <taxon>Peronosporales</taxon>
        <taxon>Peronosporaceae</taxon>
        <taxon>Phytophthora</taxon>
    </lineage>
</organism>
<proteinExistence type="predicted"/>
<gene>
    <name evidence="1" type="ORF">L914_05392</name>
</gene>
<reference evidence="1" key="1">
    <citation type="submission" date="2013-11" db="EMBL/GenBank/DDBJ databases">
        <title>The Genome Sequence of Phytophthora parasitica IAC_01/95.</title>
        <authorList>
            <consortium name="The Broad Institute Genomics Platform"/>
            <person name="Russ C."/>
            <person name="Tyler B."/>
            <person name="Panabieres F."/>
            <person name="Shan W."/>
            <person name="Tripathy S."/>
            <person name="Grunwald N."/>
            <person name="Machado M."/>
            <person name="Johnson C.S."/>
            <person name="Arredondo F."/>
            <person name="Hong C."/>
            <person name="Coffey M."/>
            <person name="Young S.K."/>
            <person name="Zeng Q."/>
            <person name="Gargeya S."/>
            <person name="Fitzgerald M."/>
            <person name="Abouelleil A."/>
            <person name="Alvarado L."/>
            <person name="Chapman S.B."/>
            <person name="Gainer-Dewar J."/>
            <person name="Goldberg J."/>
            <person name="Griggs A."/>
            <person name="Gujja S."/>
            <person name="Hansen M."/>
            <person name="Howarth C."/>
            <person name="Imamovic A."/>
            <person name="Ireland A."/>
            <person name="Larimer J."/>
            <person name="McCowan C."/>
            <person name="Murphy C."/>
            <person name="Pearson M."/>
            <person name="Poon T.W."/>
            <person name="Priest M."/>
            <person name="Roberts A."/>
            <person name="Saif S."/>
            <person name="Shea T."/>
            <person name="Sykes S."/>
            <person name="Wortman J."/>
            <person name="Nusbaum C."/>
            <person name="Birren B."/>
        </authorList>
    </citation>
    <scope>NUCLEOTIDE SEQUENCE [LARGE SCALE GENOMIC DNA]</scope>
    <source>
        <strain evidence="1">IAC_01/95</strain>
    </source>
</reference>
<protein>
    <recommendedName>
        <fullName evidence="2">MULE transposase domain-containing protein</fullName>
    </recommendedName>
</protein>
<dbReference type="PANTHER" id="PTHR37067">
    <property type="entry name" value="PX DOMAIN-CONTAINING PROTEIN"/>
    <property type="match status" value="1"/>
</dbReference>